<keyword evidence="5" id="KW-0256">Endoplasmic reticulum</keyword>
<accession>A0A179T6W2</accession>
<dbReference type="PANTHER" id="PTHR12867:SF6">
    <property type="entry name" value="N-ACETYLGLUCOSAMINYLDIPHOSPHODOLICHOL N-ACETYLGLUCOSAMINYLTRANSFERASE"/>
    <property type="match status" value="1"/>
</dbReference>
<organism evidence="7 8">
    <name type="scientific">Metabacillus litoralis</name>
    <dbReference type="NCBI Taxonomy" id="152268"/>
    <lineage>
        <taxon>Bacteria</taxon>
        <taxon>Bacillati</taxon>
        <taxon>Bacillota</taxon>
        <taxon>Bacilli</taxon>
        <taxon>Bacillales</taxon>
        <taxon>Bacillaceae</taxon>
        <taxon>Metabacillus</taxon>
    </lineage>
</organism>
<gene>
    <name evidence="7" type="ORF">A6K24_17565</name>
</gene>
<evidence type="ECO:0000256" key="1">
    <source>
        <dbReference type="ARBA" id="ARBA00004240"/>
    </source>
</evidence>
<dbReference type="PANTHER" id="PTHR12867">
    <property type="entry name" value="GLYCOSYL TRANSFERASE-RELATED"/>
    <property type="match status" value="1"/>
</dbReference>
<dbReference type="Proteomes" id="UP000078534">
    <property type="component" value="Unassembled WGS sequence"/>
</dbReference>
<proteinExistence type="inferred from homology"/>
<name>A0A179T6W2_9BACI</name>
<keyword evidence="8" id="KW-1185">Reference proteome</keyword>
<evidence type="ECO:0000259" key="6">
    <source>
        <dbReference type="Pfam" id="PF04101"/>
    </source>
</evidence>
<evidence type="ECO:0000256" key="3">
    <source>
        <dbReference type="ARBA" id="ARBA00022676"/>
    </source>
</evidence>
<evidence type="ECO:0000313" key="8">
    <source>
        <dbReference type="Proteomes" id="UP000078534"/>
    </source>
</evidence>
<dbReference type="AlphaFoldDB" id="A0A179T6W2"/>
<keyword evidence="3 7" id="KW-0328">Glycosyltransferase</keyword>
<comment type="similarity">
    <text evidence="2">Belongs to the glycosyltransferase 28 family.</text>
</comment>
<dbReference type="RefSeq" id="WP_066328831.1">
    <property type="nucleotide sequence ID" value="NZ_LWSG01000005.1"/>
</dbReference>
<dbReference type="InterPro" id="IPR048097">
    <property type="entry name" value="Cps14G-like"/>
</dbReference>
<sequence length="162" mass="18684">MIFVTVGSQKFQFNRLLEELDNLVENDFLNSHEIYAQTGYSTYEPKFYTFKKFINKDDFLITMAKSSIIITHGGTGSIINGVKMEKKVIGVPRLKEFGEHVDNHQLEIIEQFSNSGMIYSLSDIKNLGKAIDKVENMDFRKYQSNTENIINILESFLSHEDN</sequence>
<dbReference type="EMBL" id="LWSG01000005">
    <property type="protein sequence ID" value="OAS88183.1"/>
    <property type="molecule type" value="Genomic_DNA"/>
</dbReference>
<dbReference type="Gene3D" id="3.40.50.2000">
    <property type="entry name" value="Glycogen Phosphorylase B"/>
    <property type="match status" value="1"/>
</dbReference>
<comment type="caution">
    <text evidence="7">The sequence shown here is derived from an EMBL/GenBank/DDBJ whole genome shotgun (WGS) entry which is preliminary data.</text>
</comment>
<dbReference type="Pfam" id="PF04101">
    <property type="entry name" value="Glyco_tran_28_C"/>
    <property type="match status" value="1"/>
</dbReference>
<evidence type="ECO:0000256" key="4">
    <source>
        <dbReference type="ARBA" id="ARBA00022679"/>
    </source>
</evidence>
<feature type="domain" description="Glycosyl transferase family 28 C-terminal" evidence="6">
    <location>
        <begin position="1"/>
        <end position="151"/>
    </location>
</feature>
<protein>
    <submittedName>
        <fullName evidence="7">Beta(1,3)galactosyltransferase EpsH</fullName>
    </submittedName>
</protein>
<keyword evidence="4 7" id="KW-0808">Transferase</keyword>
<evidence type="ECO:0000313" key="7">
    <source>
        <dbReference type="EMBL" id="OAS88183.1"/>
    </source>
</evidence>
<evidence type="ECO:0000256" key="5">
    <source>
        <dbReference type="ARBA" id="ARBA00022824"/>
    </source>
</evidence>
<dbReference type="NCBIfam" id="NF041548">
    <property type="entry name" value="PssE"/>
    <property type="match status" value="1"/>
</dbReference>
<dbReference type="GO" id="GO:0006488">
    <property type="term" value="P:dolichol-linked oligosaccharide biosynthetic process"/>
    <property type="evidence" value="ECO:0007669"/>
    <property type="project" value="InterPro"/>
</dbReference>
<dbReference type="InterPro" id="IPR039042">
    <property type="entry name" value="Alg13-like"/>
</dbReference>
<comment type="subcellular location">
    <subcellularLocation>
        <location evidence="1">Endoplasmic reticulum</location>
    </subcellularLocation>
</comment>
<dbReference type="GO" id="GO:0016758">
    <property type="term" value="F:hexosyltransferase activity"/>
    <property type="evidence" value="ECO:0007669"/>
    <property type="project" value="InterPro"/>
</dbReference>
<reference evidence="8" key="1">
    <citation type="submission" date="2016-04" db="EMBL/GenBank/DDBJ databases">
        <authorList>
            <person name="Lyu Z."/>
            <person name="Lyu W."/>
        </authorList>
    </citation>
    <scope>NUCLEOTIDE SEQUENCE [LARGE SCALE GENOMIC DNA]</scope>
    <source>
        <strain evidence="8">C44</strain>
    </source>
</reference>
<dbReference type="InterPro" id="IPR007235">
    <property type="entry name" value="Glyco_trans_28_C"/>
</dbReference>
<dbReference type="OrthoDB" id="9814973at2"/>
<evidence type="ECO:0000256" key="2">
    <source>
        <dbReference type="ARBA" id="ARBA00006962"/>
    </source>
</evidence>
<dbReference type="STRING" id="152268.A6K24_17565"/>